<protein>
    <submittedName>
        <fullName evidence="2">FtsK/SpoIIIE family</fullName>
    </submittedName>
</protein>
<evidence type="ECO:0000313" key="3">
    <source>
        <dbReference type="Proteomes" id="UP000070198"/>
    </source>
</evidence>
<reference evidence="3 4" key="1">
    <citation type="submission" date="2016-01" db="EMBL/GenBank/DDBJ databases">
        <title>Highly variable Streptococcus oralis are common among viridans streptococci isolated from primates.</title>
        <authorList>
            <person name="Denapaite D."/>
            <person name="Rieger M."/>
            <person name="Koendgen S."/>
            <person name="Brueckner R."/>
            <person name="Ochigava I."/>
            <person name="Kappeler P."/>
            <person name="Maetz-Rensing K."/>
            <person name="Leendertz F."/>
            <person name="Hakenbeck R."/>
        </authorList>
    </citation>
    <scope>NUCLEOTIDE SEQUENCE [LARGE SCALE GENOMIC DNA]</scope>
    <source>
        <strain evidence="1 3">DD02</strain>
        <strain evidence="2 4">DD03</strain>
    </source>
</reference>
<dbReference type="Proteomes" id="UP000071927">
    <property type="component" value="Unassembled WGS sequence"/>
</dbReference>
<dbReference type="EMBL" id="LQXV01000143">
    <property type="protein sequence ID" value="KXU09563.1"/>
    <property type="molecule type" value="Genomic_DNA"/>
</dbReference>
<accession>A0A139R4B2</accession>
<proteinExistence type="predicted"/>
<comment type="caution">
    <text evidence="2">The sequence shown here is derived from an EMBL/GenBank/DDBJ whole genome shotgun (WGS) entry which is preliminary data.</text>
</comment>
<dbReference type="EMBL" id="LQOF01000026">
    <property type="protein sequence ID" value="KXT73174.1"/>
    <property type="molecule type" value="Genomic_DNA"/>
</dbReference>
<evidence type="ECO:0000313" key="1">
    <source>
        <dbReference type="EMBL" id="KXT73174.1"/>
    </source>
</evidence>
<sequence length="71" mass="7931">MMPLSQKALGQYLLQSLNMTLGSLIQEESYINSFSIFEDGFVFIPRLPASYLIDDEAPLPSTPTSLSNLLY</sequence>
<dbReference type="Proteomes" id="UP000070198">
    <property type="component" value="Unassembled WGS sequence"/>
</dbReference>
<evidence type="ECO:0000313" key="2">
    <source>
        <dbReference type="EMBL" id="KXU09563.1"/>
    </source>
</evidence>
<dbReference type="PATRIC" id="fig|315405.11.peg.345"/>
<gene>
    <name evidence="1" type="ORF">SGADD02_00315</name>
    <name evidence="2" type="ORF">SGADD03_00685</name>
</gene>
<name>A0A139R4B2_9STRE</name>
<dbReference type="AlphaFoldDB" id="A0A139R4B2"/>
<organism evidence="2 4">
    <name type="scientific">Streptococcus gallolyticus</name>
    <dbReference type="NCBI Taxonomy" id="315405"/>
    <lineage>
        <taxon>Bacteria</taxon>
        <taxon>Bacillati</taxon>
        <taxon>Bacillota</taxon>
        <taxon>Bacilli</taxon>
        <taxon>Lactobacillales</taxon>
        <taxon>Streptococcaceae</taxon>
        <taxon>Streptococcus</taxon>
    </lineage>
</organism>
<evidence type="ECO:0000313" key="4">
    <source>
        <dbReference type="Proteomes" id="UP000071927"/>
    </source>
</evidence>